<protein>
    <submittedName>
        <fullName evidence="1">Uncharacterized protein</fullName>
    </submittedName>
</protein>
<dbReference type="EMBL" id="WAAR01000078">
    <property type="protein sequence ID" value="KAB1110442.1"/>
    <property type="molecule type" value="Genomic_DNA"/>
</dbReference>
<comment type="caution">
    <text evidence="1">The sequence shown here is derived from an EMBL/GenBank/DDBJ whole genome shotgun (WGS) entry which is preliminary data.</text>
</comment>
<name>A0ABQ6UEK3_9ACTN</name>
<reference evidence="1 2" key="1">
    <citation type="submission" date="2019-09" db="EMBL/GenBank/DDBJ databases">
        <title>High taxonomic diversity of Micromonospora strains isolated from Medicago sativa nodules in different geographical locations.</title>
        <authorList>
            <person name="Martinez-Hidalgo P."/>
            <person name="Flores-Felix J.D."/>
            <person name="Velazquez E."/>
            <person name="Brau L."/>
            <person name="Trujillo M.E."/>
            <person name="Martinez-Molina E."/>
        </authorList>
    </citation>
    <scope>NUCLEOTIDE SEQUENCE [LARGE SCALE GENOMIC DNA]</scope>
    <source>
        <strain evidence="1 2">ALFB5</strain>
    </source>
</reference>
<organism evidence="1 2">
    <name type="scientific">Micromonospora aurantiaca</name>
    <name type="common">nom. illeg.</name>
    <dbReference type="NCBI Taxonomy" id="47850"/>
    <lineage>
        <taxon>Bacteria</taxon>
        <taxon>Bacillati</taxon>
        <taxon>Actinomycetota</taxon>
        <taxon>Actinomycetes</taxon>
        <taxon>Micromonosporales</taxon>
        <taxon>Micromonosporaceae</taxon>
        <taxon>Micromonospora</taxon>
    </lineage>
</organism>
<sequence length="197" mass="21376">MPHLNLVERWITAATGRTLDQHAVDPIPAAAHLPEAADDLRHLRDELLLAVDHLRTRLLNEDDLHVSAAAITGSAKTIQDLAGEYGNARARIDTLISDETRTGYALTHPGQQVRRRYVDPGDTVLVVLPHTDSCRAQNLAGHTAYIRVGGSDVRFRPPGSVSSVRLSHSDAGVYRDRTEGRLYTLQPAAGAPATSGR</sequence>
<dbReference type="RefSeq" id="WP_151013650.1">
    <property type="nucleotide sequence ID" value="NZ_WAAR01000078.1"/>
</dbReference>
<dbReference type="Proteomes" id="UP000471364">
    <property type="component" value="Unassembled WGS sequence"/>
</dbReference>
<evidence type="ECO:0000313" key="2">
    <source>
        <dbReference type="Proteomes" id="UP000471364"/>
    </source>
</evidence>
<keyword evidence="2" id="KW-1185">Reference proteome</keyword>
<gene>
    <name evidence="1" type="ORF">F6X54_18005</name>
</gene>
<accession>A0ABQ6UEK3</accession>
<proteinExistence type="predicted"/>
<evidence type="ECO:0000313" key="1">
    <source>
        <dbReference type="EMBL" id="KAB1110442.1"/>
    </source>
</evidence>